<dbReference type="KEGG" id="tva:4775256"/>
<keyword evidence="6" id="KW-1185">Reference proteome</keyword>
<dbReference type="AlphaFoldDB" id="A2DQX2"/>
<dbReference type="GO" id="GO:0005829">
    <property type="term" value="C:cytosol"/>
    <property type="evidence" value="ECO:0000318"/>
    <property type="project" value="GO_Central"/>
</dbReference>
<dbReference type="OrthoDB" id="434160at2759"/>
<sequence>MSSVVGIDIGNKNCVLGVPSTHGVDVVSNQSSNRLTPTMVTYSNERRYAGELSFQHQSEFYKSTITNLKHLIGLKYDSEDREKLEKLITFKLVKLDDGFTGISVEYKDTEIILKPEQCIAYLLKDLIQIAKTANSNVSKAVVSVSPWWTDYHRRTLLNAVKIGKIDCLSLVNSTTAAAVTYVKTHPERLPAKDADPVPLLLIDMGDYSMNVAIALIKKDYVKIVSSASDQHLGGQIFTAAFLPYLLEKTQEKYKINPRDNPRSWLRFQAAAEKVKKTLSVNPAVQFDVPSLMNDIDVTFVIKREDFNARITELVDRIPDTINKALEQANIKKEDLNVIEALGGGARVAAVKDKIVETLGKEFTQTLNLDECFAIGSGYIAQKLTGEYKDLEVYDVTPFEVKSEYTVNGETKTEQLFPQFSQIPSTKTFKISVEDKSSIKVFTECCQIGTIDVNLDGKRADVDITVALNESSMLEFKEAKISGDNSENVVPSVTFTINGDISSENLDLYSKLEEEMTEKDNKEKQIDNARNDLESMIFEAENGINRDFPNSFEPSELTKFKKDVQDIHDWFTENEFDRLPIEEYNTRLDTIKKTLEPVKERANKYKKLFEDMAPLKDRANTCLDLVKTDADRVDHGEKEKLQKDLQDYLEELDKAMNSPLYVDPTFSSKDFIDKMEGLEKRKDTLERLPLKPRPQPQAVPTKIEQPESESSGSNEENNDEEEEEEEEQNQQPTIIGRDFWGRPIYGTVPRQQPKKQIKKQKPKQQKQTSDYVDNPEDYYYDRFGNIVGRRAPQQKSQPQQQQQQQRRRQQSPLQQQFYDDEDNDDNYGYNDYGMDPLAALFGAPQRKRQQQQRMQPQQQRYYPQQSRRNDLRRQNYYDDDDGYGNDYQDDDDDDSYQMPQSARRRQQQAQDPYELYRQQQLARQQEFERRRQQQEAEERALAEKRRRLQEEERRYREQQRQEAERLREMQERQRRAQLNRRRAGPGFDFWQPQNQSNDPFWGGGSPFFF</sequence>
<dbReference type="VEuPathDB" id="TrichDB:TVAGG3_0936670"/>
<reference evidence="5" key="1">
    <citation type="submission" date="2006-10" db="EMBL/GenBank/DDBJ databases">
        <authorList>
            <person name="Amadeo P."/>
            <person name="Zhao Q."/>
            <person name="Wortman J."/>
            <person name="Fraser-Liggett C."/>
            <person name="Carlton J."/>
        </authorList>
    </citation>
    <scope>NUCLEOTIDE SEQUENCE</scope>
    <source>
        <strain evidence="5">G3</strain>
    </source>
</reference>
<feature type="compositionally biased region" description="Acidic residues" evidence="4">
    <location>
        <begin position="876"/>
        <end position="894"/>
    </location>
</feature>
<feature type="compositionally biased region" description="Low complexity" evidence="4">
    <location>
        <begin position="906"/>
        <end position="923"/>
    </location>
</feature>
<organism evidence="5 6">
    <name type="scientific">Trichomonas vaginalis (strain ATCC PRA-98 / G3)</name>
    <dbReference type="NCBI Taxonomy" id="412133"/>
    <lineage>
        <taxon>Eukaryota</taxon>
        <taxon>Metamonada</taxon>
        <taxon>Parabasalia</taxon>
        <taxon>Trichomonadida</taxon>
        <taxon>Trichomonadidae</taxon>
        <taxon>Trichomonas</taxon>
    </lineage>
</organism>
<dbReference type="Proteomes" id="UP000001542">
    <property type="component" value="Unassembled WGS sequence"/>
</dbReference>
<keyword evidence="2" id="KW-0067">ATP-binding</keyword>
<dbReference type="PRINTS" id="PR00301">
    <property type="entry name" value="HEATSHOCK70"/>
</dbReference>
<dbReference type="InterPro" id="IPR029047">
    <property type="entry name" value="HSP70_peptide-bd_sf"/>
</dbReference>
<dbReference type="Gene3D" id="3.30.30.30">
    <property type="match status" value="1"/>
</dbReference>
<evidence type="ECO:0000313" key="5">
    <source>
        <dbReference type="EMBL" id="EAY17239.1"/>
    </source>
</evidence>
<keyword evidence="1" id="KW-0547">Nucleotide-binding</keyword>
<gene>
    <name evidence="5" type="ORF">TVAG_291920</name>
</gene>
<evidence type="ECO:0000256" key="4">
    <source>
        <dbReference type="SAM" id="MobiDB-lite"/>
    </source>
</evidence>
<dbReference type="InterPro" id="IPR043129">
    <property type="entry name" value="ATPase_NBD"/>
</dbReference>
<dbReference type="InParanoid" id="A2DQX2"/>
<dbReference type="Gene3D" id="3.30.420.40">
    <property type="match status" value="2"/>
</dbReference>
<dbReference type="FunFam" id="3.30.30.30:FF:000002">
    <property type="entry name" value="Heat shock 70 kDa protein 4"/>
    <property type="match status" value="1"/>
</dbReference>
<dbReference type="GO" id="GO:0000774">
    <property type="term" value="F:adenyl-nucleotide exchange factor activity"/>
    <property type="evidence" value="ECO:0000318"/>
    <property type="project" value="GO_Central"/>
</dbReference>
<protein>
    <submittedName>
        <fullName evidence="5">DnaK protein</fullName>
    </submittedName>
</protein>
<dbReference type="RefSeq" id="XP_001329462.1">
    <property type="nucleotide sequence ID" value="XM_001329427.1"/>
</dbReference>
<dbReference type="EMBL" id="DS113233">
    <property type="protein sequence ID" value="EAY17239.1"/>
    <property type="molecule type" value="Genomic_DNA"/>
</dbReference>
<dbReference type="PANTHER" id="PTHR45639">
    <property type="entry name" value="HSC70CB, ISOFORM G-RELATED"/>
    <property type="match status" value="1"/>
</dbReference>
<dbReference type="GO" id="GO:0005524">
    <property type="term" value="F:ATP binding"/>
    <property type="evidence" value="ECO:0007669"/>
    <property type="project" value="UniProtKB-KW"/>
</dbReference>
<dbReference type="InterPro" id="IPR013126">
    <property type="entry name" value="Hsp_70_fam"/>
</dbReference>
<feature type="compositionally biased region" description="Low complexity" evidence="4">
    <location>
        <begin position="792"/>
        <end position="815"/>
    </location>
</feature>
<dbReference type="VEuPathDB" id="TrichDB:TVAG_291920"/>
<dbReference type="GO" id="GO:0005634">
    <property type="term" value="C:nucleus"/>
    <property type="evidence" value="ECO:0000318"/>
    <property type="project" value="GO_Central"/>
</dbReference>
<dbReference type="InterPro" id="IPR029048">
    <property type="entry name" value="HSP70_C_sf"/>
</dbReference>
<dbReference type="SUPFAM" id="SSF53067">
    <property type="entry name" value="Actin-like ATPase domain"/>
    <property type="match status" value="2"/>
</dbReference>
<dbReference type="GO" id="GO:0006457">
    <property type="term" value="P:protein folding"/>
    <property type="evidence" value="ECO:0000318"/>
    <property type="project" value="GO_Central"/>
</dbReference>
<reference evidence="5" key="2">
    <citation type="journal article" date="2007" name="Science">
        <title>Draft genome sequence of the sexually transmitted pathogen Trichomonas vaginalis.</title>
        <authorList>
            <person name="Carlton J.M."/>
            <person name="Hirt R.P."/>
            <person name="Silva J.C."/>
            <person name="Delcher A.L."/>
            <person name="Schatz M."/>
            <person name="Zhao Q."/>
            <person name="Wortman J.R."/>
            <person name="Bidwell S.L."/>
            <person name="Alsmark U.C.M."/>
            <person name="Besteiro S."/>
            <person name="Sicheritz-Ponten T."/>
            <person name="Noel C.J."/>
            <person name="Dacks J.B."/>
            <person name="Foster P.G."/>
            <person name="Simillion C."/>
            <person name="Van de Peer Y."/>
            <person name="Miranda-Saavedra D."/>
            <person name="Barton G.J."/>
            <person name="Westrop G.D."/>
            <person name="Mueller S."/>
            <person name="Dessi D."/>
            <person name="Fiori P.L."/>
            <person name="Ren Q."/>
            <person name="Paulsen I."/>
            <person name="Zhang H."/>
            <person name="Bastida-Corcuera F.D."/>
            <person name="Simoes-Barbosa A."/>
            <person name="Brown M.T."/>
            <person name="Hayes R.D."/>
            <person name="Mukherjee M."/>
            <person name="Okumura C.Y."/>
            <person name="Schneider R."/>
            <person name="Smith A.J."/>
            <person name="Vanacova S."/>
            <person name="Villalvazo M."/>
            <person name="Haas B.J."/>
            <person name="Pertea M."/>
            <person name="Feldblyum T.V."/>
            <person name="Utterback T.R."/>
            <person name="Shu C.L."/>
            <person name="Osoegawa K."/>
            <person name="de Jong P.J."/>
            <person name="Hrdy I."/>
            <person name="Horvathova L."/>
            <person name="Zubacova Z."/>
            <person name="Dolezal P."/>
            <person name="Malik S.B."/>
            <person name="Logsdon J.M. Jr."/>
            <person name="Henze K."/>
            <person name="Gupta A."/>
            <person name="Wang C.C."/>
            <person name="Dunne R.L."/>
            <person name="Upcroft J.A."/>
            <person name="Upcroft P."/>
            <person name="White O."/>
            <person name="Salzberg S.L."/>
            <person name="Tang P."/>
            <person name="Chiu C.-H."/>
            <person name="Lee Y.-S."/>
            <person name="Embley T.M."/>
            <person name="Coombs G.H."/>
            <person name="Mottram J.C."/>
            <person name="Tachezy J."/>
            <person name="Fraser-Liggett C.M."/>
            <person name="Johnson P.J."/>
        </authorList>
    </citation>
    <scope>NUCLEOTIDE SEQUENCE [LARGE SCALE GENOMIC DNA]</scope>
    <source>
        <strain evidence="5">G3</strain>
    </source>
</reference>
<accession>A2DQX2</accession>
<feature type="compositionally biased region" description="Low complexity" evidence="4">
    <location>
        <begin position="850"/>
        <end position="865"/>
    </location>
</feature>
<dbReference type="Gene3D" id="3.90.640.10">
    <property type="entry name" value="Actin, Chain A, domain 4"/>
    <property type="match status" value="1"/>
</dbReference>
<evidence type="ECO:0000256" key="3">
    <source>
        <dbReference type="SAM" id="Coils"/>
    </source>
</evidence>
<dbReference type="GO" id="GO:0140662">
    <property type="term" value="F:ATP-dependent protein folding chaperone"/>
    <property type="evidence" value="ECO:0007669"/>
    <property type="project" value="InterPro"/>
</dbReference>
<dbReference type="PANTHER" id="PTHR45639:SF4">
    <property type="entry name" value="HSC70CB, ISOFORM G"/>
    <property type="match status" value="1"/>
</dbReference>
<dbReference type="SMR" id="A2DQX2"/>
<feature type="compositionally biased region" description="Low complexity" evidence="4">
    <location>
        <begin position="825"/>
        <end position="834"/>
    </location>
</feature>
<evidence type="ECO:0000256" key="2">
    <source>
        <dbReference type="ARBA" id="ARBA00022840"/>
    </source>
</evidence>
<dbReference type="SUPFAM" id="SSF100934">
    <property type="entry name" value="Heat shock protein 70kD (HSP70), C-terminal subdomain"/>
    <property type="match status" value="1"/>
</dbReference>
<name>A2DQX2_TRIV3</name>
<keyword evidence="3" id="KW-0175">Coiled coil</keyword>
<evidence type="ECO:0000256" key="1">
    <source>
        <dbReference type="ARBA" id="ARBA00022741"/>
    </source>
</evidence>
<feature type="compositionally biased region" description="Basic and acidic residues" evidence="4">
    <location>
        <begin position="924"/>
        <end position="973"/>
    </location>
</feature>
<dbReference type="eggNOG" id="KOG0103">
    <property type="taxonomic scope" value="Eukaryota"/>
</dbReference>
<feature type="compositionally biased region" description="Acidic residues" evidence="4">
    <location>
        <begin position="715"/>
        <end position="727"/>
    </location>
</feature>
<dbReference type="FunCoup" id="A2DQX2">
    <property type="interactions" value="992"/>
</dbReference>
<proteinExistence type="predicted"/>
<feature type="compositionally biased region" description="Basic residues" evidence="4">
    <location>
        <begin position="751"/>
        <end position="763"/>
    </location>
</feature>
<evidence type="ECO:0000313" key="6">
    <source>
        <dbReference type="Proteomes" id="UP000001542"/>
    </source>
</evidence>
<dbReference type="Pfam" id="PF00012">
    <property type="entry name" value="HSP70"/>
    <property type="match status" value="1"/>
</dbReference>
<dbReference type="STRING" id="5722.A2DQX2"/>
<feature type="compositionally biased region" description="Basic and acidic residues" evidence="4">
    <location>
        <begin position="866"/>
        <end position="875"/>
    </location>
</feature>
<feature type="coiled-coil region" evidence="3">
    <location>
        <begin position="508"/>
        <end position="538"/>
    </location>
</feature>
<dbReference type="FunFam" id="3.90.640.10:FF:000004">
    <property type="entry name" value="Heat shock 70 kDa protein 4"/>
    <property type="match status" value="1"/>
</dbReference>
<dbReference type="Gene3D" id="1.20.1270.10">
    <property type="match status" value="1"/>
</dbReference>
<dbReference type="SUPFAM" id="SSF100920">
    <property type="entry name" value="Heat shock protein 70kD (HSP70), peptide-binding domain"/>
    <property type="match status" value="1"/>
</dbReference>
<feature type="region of interest" description="Disordered" evidence="4">
    <location>
        <begin position="683"/>
        <end position="1008"/>
    </location>
</feature>